<evidence type="ECO:0000256" key="2">
    <source>
        <dbReference type="SAM" id="Phobius"/>
    </source>
</evidence>
<gene>
    <name evidence="3" type="ORF">HII12_003419</name>
</gene>
<dbReference type="InterPro" id="IPR025187">
    <property type="entry name" value="DUF4112"/>
</dbReference>
<feature type="compositionally biased region" description="Basic and acidic residues" evidence="1">
    <location>
        <begin position="18"/>
        <end position="31"/>
    </location>
</feature>
<feature type="transmembrane region" description="Helical" evidence="2">
    <location>
        <begin position="127"/>
        <end position="146"/>
    </location>
</feature>
<evidence type="ECO:0000313" key="3">
    <source>
        <dbReference type="EMBL" id="KAF6009873.1"/>
    </source>
</evidence>
<keyword evidence="2" id="KW-1133">Transmembrane helix</keyword>
<organism evidence="3 4">
    <name type="scientific">Dekkera bruxellensis</name>
    <name type="common">Brettanomyces custersii</name>
    <dbReference type="NCBI Taxonomy" id="5007"/>
    <lineage>
        <taxon>Eukaryota</taxon>
        <taxon>Fungi</taxon>
        <taxon>Dikarya</taxon>
        <taxon>Ascomycota</taxon>
        <taxon>Saccharomycotina</taxon>
        <taxon>Pichiomycetes</taxon>
        <taxon>Pichiales</taxon>
        <taxon>Pichiaceae</taxon>
        <taxon>Brettanomyces</taxon>
    </lineage>
</organism>
<dbReference type="PANTHER" id="PTHR35519:SF2">
    <property type="entry name" value="PH DOMAIN PROTEIN"/>
    <property type="match status" value="1"/>
</dbReference>
<feature type="region of interest" description="Disordered" evidence="1">
    <location>
        <begin position="1"/>
        <end position="36"/>
    </location>
</feature>
<keyword evidence="2" id="KW-0812">Transmembrane</keyword>
<sequence length="228" mass="25443">MLERRRKTDDSPSISPSEHPDVKPKMPKPDVKTSFNLQPDASVSAILKHKFKKNNPFAYGLNEDPYHEVIPESERKFWQRGGARRTKGIPPHIPTPQSEKLKQVQRMAYYMDMCFTRIGFKVGMAGLIRIIPAVGDIAVLIMNLYLFRQSRAIDGLPIGISSRMLVNITVDFLFGMIPFVGDLVSIGFRADTRNFILVRDHLALKYAGGLVDSPAMAETAGIATAVSL</sequence>
<feature type="transmembrane region" description="Helical" evidence="2">
    <location>
        <begin position="166"/>
        <end position="188"/>
    </location>
</feature>
<dbReference type="EMBL" id="JABCYN010000030">
    <property type="protein sequence ID" value="KAF6009873.1"/>
    <property type="molecule type" value="Genomic_DNA"/>
</dbReference>
<comment type="caution">
    <text evidence="3">The sequence shown here is derived from an EMBL/GenBank/DDBJ whole genome shotgun (WGS) entry which is preliminary data.</text>
</comment>
<accession>A0A8H6BDI2</accession>
<name>A0A8H6BDI2_DEKBR</name>
<evidence type="ECO:0008006" key="5">
    <source>
        <dbReference type="Google" id="ProtNLM"/>
    </source>
</evidence>
<proteinExistence type="predicted"/>
<dbReference type="Pfam" id="PF13430">
    <property type="entry name" value="DUF4112"/>
    <property type="match status" value="1"/>
</dbReference>
<protein>
    <recommendedName>
        <fullName evidence="5">DUF4112 domain-containing protein</fullName>
    </recommendedName>
</protein>
<keyword evidence="2" id="KW-0472">Membrane</keyword>
<evidence type="ECO:0000313" key="4">
    <source>
        <dbReference type="Proteomes" id="UP000568158"/>
    </source>
</evidence>
<evidence type="ECO:0000256" key="1">
    <source>
        <dbReference type="SAM" id="MobiDB-lite"/>
    </source>
</evidence>
<dbReference type="Proteomes" id="UP000568158">
    <property type="component" value="Unassembled WGS sequence"/>
</dbReference>
<dbReference type="AlphaFoldDB" id="A0A8H6BDI2"/>
<feature type="compositionally biased region" description="Basic and acidic residues" evidence="1">
    <location>
        <begin position="1"/>
        <end position="10"/>
    </location>
</feature>
<dbReference type="PANTHER" id="PTHR35519">
    <property type="entry name" value="MEMBRANE PROTEINS"/>
    <property type="match status" value="1"/>
</dbReference>
<reference evidence="3 4" key="1">
    <citation type="journal article" date="2020" name="Appl. Microbiol. Biotechnol.">
        <title>Targeted gene deletion in Brettanomyces bruxellensis with an expression-free CRISPR-Cas9 system.</title>
        <authorList>
            <person name="Varela C."/>
            <person name="Bartel C."/>
            <person name="Onetto C."/>
            <person name="Borneman A."/>
        </authorList>
    </citation>
    <scope>NUCLEOTIDE SEQUENCE [LARGE SCALE GENOMIC DNA]</scope>
    <source>
        <strain evidence="3 4">AWRI1613</strain>
    </source>
</reference>